<keyword evidence="4 8" id="KW-0732">Signal</keyword>
<dbReference type="PANTHER" id="PTHR48009:SF1">
    <property type="entry name" value="LEUCINE-RICH REPEAT (LRR) FAMILY PROTEIN"/>
    <property type="match status" value="1"/>
</dbReference>
<dbReference type="OrthoDB" id="676979at2759"/>
<evidence type="ECO:0000256" key="3">
    <source>
        <dbReference type="ARBA" id="ARBA00022692"/>
    </source>
</evidence>
<keyword evidence="11" id="KW-1185">Reference proteome</keyword>
<evidence type="ECO:0000313" key="10">
    <source>
        <dbReference type="EMBL" id="PHT75911.1"/>
    </source>
</evidence>
<dbReference type="KEGG" id="cann:107878023"/>
<feature type="signal peptide" evidence="8">
    <location>
        <begin position="1"/>
        <end position="24"/>
    </location>
</feature>
<evidence type="ECO:0000256" key="7">
    <source>
        <dbReference type="ARBA" id="ARBA00023136"/>
    </source>
</evidence>
<dbReference type="InterPro" id="IPR003591">
    <property type="entry name" value="Leu-rich_rpt_typical-subtyp"/>
</dbReference>
<dbReference type="EMBL" id="AYRZ02000007">
    <property type="protein sequence ID" value="PHT75911.1"/>
    <property type="molecule type" value="Genomic_DNA"/>
</dbReference>
<feature type="domain" description="Leucine-rich repeat-containing N-terminal plant-type" evidence="9">
    <location>
        <begin position="33"/>
        <end position="76"/>
    </location>
</feature>
<dbReference type="InterPro" id="IPR013210">
    <property type="entry name" value="LRR_N_plant-typ"/>
</dbReference>
<keyword evidence="6" id="KW-1133">Transmembrane helix</keyword>
<dbReference type="PROSITE" id="PS51450">
    <property type="entry name" value="LRR"/>
    <property type="match status" value="1"/>
</dbReference>
<keyword evidence="7" id="KW-0472">Membrane</keyword>
<evidence type="ECO:0000259" key="9">
    <source>
        <dbReference type="Pfam" id="PF08263"/>
    </source>
</evidence>
<comment type="caution">
    <text evidence="10">The sequence shown here is derived from an EMBL/GenBank/DDBJ whole genome shotgun (WGS) entry which is preliminary data.</text>
</comment>
<keyword evidence="2" id="KW-0433">Leucine-rich repeat</keyword>
<reference evidence="10 11" key="1">
    <citation type="journal article" date="2014" name="Nat. Genet.">
        <title>Genome sequence of the hot pepper provides insights into the evolution of pungency in Capsicum species.</title>
        <authorList>
            <person name="Kim S."/>
            <person name="Park M."/>
            <person name="Yeom S.I."/>
            <person name="Kim Y.M."/>
            <person name="Lee J.M."/>
            <person name="Lee H.A."/>
            <person name="Seo E."/>
            <person name="Choi J."/>
            <person name="Cheong K."/>
            <person name="Kim K.T."/>
            <person name="Jung K."/>
            <person name="Lee G.W."/>
            <person name="Oh S.K."/>
            <person name="Bae C."/>
            <person name="Kim S.B."/>
            <person name="Lee H.Y."/>
            <person name="Kim S.Y."/>
            <person name="Kim M.S."/>
            <person name="Kang B.C."/>
            <person name="Jo Y.D."/>
            <person name="Yang H.B."/>
            <person name="Jeong H.J."/>
            <person name="Kang W.H."/>
            <person name="Kwon J.K."/>
            <person name="Shin C."/>
            <person name="Lim J.Y."/>
            <person name="Park J.H."/>
            <person name="Huh J.H."/>
            <person name="Kim J.S."/>
            <person name="Kim B.D."/>
            <person name="Cohen O."/>
            <person name="Paran I."/>
            <person name="Suh M.C."/>
            <person name="Lee S.B."/>
            <person name="Kim Y.K."/>
            <person name="Shin Y."/>
            <person name="Noh S.J."/>
            <person name="Park J."/>
            <person name="Seo Y.S."/>
            <person name="Kwon S.Y."/>
            <person name="Kim H.A."/>
            <person name="Park J.M."/>
            <person name="Kim H.J."/>
            <person name="Choi S.B."/>
            <person name="Bosland P.W."/>
            <person name="Reeves G."/>
            <person name="Jo S.H."/>
            <person name="Lee B.W."/>
            <person name="Cho H.T."/>
            <person name="Choi H.S."/>
            <person name="Lee M.S."/>
            <person name="Yu Y."/>
            <person name="Do Choi Y."/>
            <person name="Park B.S."/>
            <person name="van Deynze A."/>
            <person name="Ashrafi H."/>
            <person name="Hill T."/>
            <person name="Kim W.T."/>
            <person name="Pai H.S."/>
            <person name="Ahn H.K."/>
            <person name="Yeam I."/>
            <person name="Giovannoni J.J."/>
            <person name="Rose J.K."/>
            <person name="Sorensen I."/>
            <person name="Lee S.J."/>
            <person name="Kim R.W."/>
            <person name="Choi I.Y."/>
            <person name="Choi B.S."/>
            <person name="Lim J.S."/>
            <person name="Lee Y.H."/>
            <person name="Choi D."/>
        </authorList>
    </citation>
    <scope>NUCLEOTIDE SEQUENCE [LARGE SCALE GENOMIC DNA]</scope>
    <source>
        <strain evidence="11">cv. CM334</strain>
    </source>
</reference>
<dbReference type="Pfam" id="PF00560">
    <property type="entry name" value="LRR_1"/>
    <property type="match status" value="1"/>
</dbReference>
<dbReference type="InterPro" id="IPR032675">
    <property type="entry name" value="LRR_dom_sf"/>
</dbReference>
<evidence type="ECO:0000313" key="11">
    <source>
        <dbReference type="Proteomes" id="UP000222542"/>
    </source>
</evidence>
<organism evidence="10 11">
    <name type="scientific">Capsicum annuum</name>
    <name type="common">Capsicum pepper</name>
    <dbReference type="NCBI Taxonomy" id="4072"/>
    <lineage>
        <taxon>Eukaryota</taxon>
        <taxon>Viridiplantae</taxon>
        <taxon>Streptophyta</taxon>
        <taxon>Embryophyta</taxon>
        <taxon>Tracheophyta</taxon>
        <taxon>Spermatophyta</taxon>
        <taxon>Magnoliopsida</taxon>
        <taxon>eudicotyledons</taxon>
        <taxon>Gunneridae</taxon>
        <taxon>Pentapetalae</taxon>
        <taxon>asterids</taxon>
        <taxon>lamiids</taxon>
        <taxon>Solanales</taxon>
        <taxon>Solanaceae</taxon>
        <taxon>Solanoideae</taxon>
        <taxon>Capsiceae</taxon>
        <taxon>Capsicum</taxon>
    </lineage>
</organism>
<evidence type="ECO:0000256" key="2">
    <source>
        <dbReference type="ARBA" id="ARBA00022614"/>
    </source>
</evidence>
<feature type="chain" id="PRO_5030035898" description="Leucine-rich repeat-containing N-terminal plant-type domain-containing protein" evidence="8">
    <location>
        <begin position="25"/>
        <end position="421"/>
    </location>
</feature>
<evidence type="ECO:0000256" key="5">
    <source>
        <dbReference type="ARBA" id="ARBA00022737"/>
    </source>
</evidence>
<dbReference type="PRINTS" id="PR00019">
    <property type="entry name" value="LEURICHRPT"/>
</dbReference>
<dbReference type="SMR" id="A0A1U8HIM6"/>
<dbReference type="Pfam" id="PF08263">
    <property type="entry name" value="LRRNT_2"/>
    <property type="match status" value="1"/>
</dbReference>
<protein>
    <recommendedName>
        <fullName evidence="9">Leucine-rich repeat-containing N-terminal plant-type domain-containing protein</fullName>
    </recommendedName>
</protein>
<dbReference type="InterPro" id="IPR001611">
    <property type="entry name" value="Leu-rich_rpt"/>
</dbReference>
<name>A0A1U8HIM6_CAPAN</name>
<keyword evidence="3" id="KW-0812">Transmembrane</keyword>
<evidence type="ECO:0000256" key="6">
    <source>
        <dbReference type="ARBA" id="ARBA00022989"/>
    </source>
</evidence>
<gene>
    <name evidence="10" type="ORF">T459_19433</name>
</gene>
<accession>A0A1U8HIM6</accession>
<dbReference type="InterPro" id="IPR053213">
    <property type="entry name" value="RLP29"/>
</dbReference>
<dbReference type="OMA" id="SYNCMDP"/>
<evidence type="ECO:0000256" key="8">
    <source>
        <dbReference type="SAM" id="SignalP"/>
    </source>
</evidence>
<reference evidence="10 11" key="2">
    <citation type="journal article" date="2017" name="Genome Biol.">
        <title>New reference genome sequences of hot pepper reveal the massive evolution of plant disease-resistance genes by retroduplication.</title>
        <authorList>
            <person name="Kim S."/>
            <person name="Park J."/>
            <person name="Yeom S.I."/>
            <person name="Kim Y.M."/>
            <person name="Seo E."/>
            <person name="Kim K.T."/>
            <person name="Kim M.S."/>
            <person name="Lee J.M."/>
            <person name="Cheong K."/>
            <person name="Shin H.S."/>
            <person name="Kim S.B."/>
            <person name="Han K."/>
            <person name="Lee J."/>
            <person name="Park M."/>
            <person name="Lee H.A."/>
            <person name="Lee H.Y."/>
            <person name="Lee Y."/>
            <person name="Oh S."/>
            <person name="Lee J.H."/>
            <person name="Choi E."/>
            <person name="Choi E."/>
            <person name="Lee S.E."/>
            <person name="Jeon J."/>
            <person name="Kim H."/>
            <person name="Choi G."/>
            <person name="Song H."/>
            <person name="Lee J."/>
            <person name="Lee S.C."/>
            <person name="Kwon J.K."/>
            <person name="Lee H.Y."/>
            <person name="Koo N."/>
            <person name="Hong Y."/>
            <person name="Kim R.W."/>
            <person name="Kang W.H."/>
            <person name="Huh J.H."/>
            <person name="Kang B.C."/>
            <person name="Yang T.J."/>
            <person name="Lee Y.H."/>
            <person name="Bennetzen J.L."/>
            <person name="Choi D."/>
        </authorList>
    </citation>
    <scope>NUCLEOTIDE SEQUENCE [LARGE SCALE GENOMIC DNA]</scope>
    <source>
        <strain evidence="11">cv. CM334</strain>
    </source>
</reference>
<sequence length="421" mass="44982">MVMKMFLLLLPFVFLSSVVVVVEAQGGSISAVDLSALREIKNSLTDITSSSPNAFFASWDFNAPDPCSSFAGITCSSSIPRRVIILILGTGLSNSPGLAGTLSPAISNLSELSQLVLFSGIVTGPIPSQLGTLKKLSVISLTNNRLTGSIPNSIFTLSNLHTLDLSHNQLTETIPSSLSDMFSLKVLILGSNKLSGEIPSLPEELLHLDLSNNELSGVLTRKIRMPLTLRYLSVSGNRLLGPLSFLELLSELVYLDLSMNHFSGTIPSSLFRSTLSSMFLQRNNLTGGVPQLPPSSFATTIYGPGSIVDLSHNSLTGELTDTLAGVETLFLNNNRFTGAVPMNYVESVYSGSTRTLYLQHNYIAEFPVKEGLPLPDSVALCLSYNCMVPPVPVGFMACPASAGAQISRPLNQCSAFNTSMP</sequence>
<dbReference type="SMART" id="SM00369">
    <property type="entry name" value="LRR_TYP"/>
    <property type="match status" value="3"/>
</dbReference>
<dbReference type="Proteomes" id="UP000222542">
    <property type="component" value="Unassembled WGS sequence"/>
</dbReference>
<keyword evidence="5" id="KW-0677">Repeat</keyword>
<dbReference type="SUPFAM" id="SSF52058">
    <property type="entry name" value="L domain-like"/>
    <property type="match status" value="2"/>
</dbReference>
<dbReference type="GO" id="GO:0016020">
    <property type="term" value="C:membrane"/>
    <property type="evidence" value="ECO:0007669"/>
    <property type="project" value="UniProtKB-SubCell"/>
</dbReference>
<dbReference type="FunFam" id="3.80.10.10:FF:000400">
    <property type="entry name" value="Nuclear pore complex protein NUP107"/>
    <property type="match status" value="1"/>
</dbReference>
<evidence type="ECO:0000256" key="4">
    <source>
        <dbReference type="ARBA" id="ARBA00022729"/>
    </source>
</evidence>
<dbReference type="PANTHER" id="PTHR48009">
    <property type="entry name" value="LEUCINE-RICH REPEAT (LRR) FAMILY PROTEIN"/>
    <property type="match status" value="1"/>
</dbReference>
<proteinExistence type="predicted"/>
<dbReference type="GO" id="GO:0050832">
    <property type="term" value="P:defense response to fungus"/>
    <property type="evidence" value="ECO:0007669"/>
    <property type="project" value="UniProtKB-ARBA"/>
</dbReference>
<dbReference type="Gene3D" id="3.80.10.10">
    <property type="entry name" value="Ribonuclease Inhibitor"/>
    <property type="match status" value="2"/>
</dbReference>
<comment type="subcellular location">
    <subcellularLocation>
        <location evidence="1">Membrane</location>
    </subcellularLocation>
</comment>
<dbReference type="AlphaFoldDB" id="A0A1U8HIM6"/>
<dbReference type="Gramene" id="PHT75911">
    <property type="protein sequence ID" value="PHT75911"/>
    <property type="gene ID" value="T459_19433"/>
</dbReference>
<evidence type="ECO:0000256" key="1">
    <source>
        <dbReference type="ARBA" id="ARBA00004370"/>
    </source>
</evidence>
<dbReference type="Pfam" id="PF13855">
    <property type="entry name" value="LRR_8"/>
    <property type="match status" value="1"/>
</dbReference>